<protein>
    <submittedName>
        <fullName evidence="3">Rhodanese-like domain-containing protein</fullName>
    </submittedName>
</protein>
<dbReference type="Pfam" id="PF00581">
    <property type="entry name" value="Rhodanese"/>
    <property type="match status" value="1"/>
</dbReference>
<dbReference type="Pfam" id="PF11127">
    <property type="entry name" value="YgaP-like_TM"/>
    <property type="match status" value="1"/>
</dbReference>
<organism evidence="3 4">
    <name type="scientific">Laspinema olomoucense D3b</name>
    <dbReference type="NCBI Taxonomy" id="2953688"/>
    <lineage>
        <taxon>Bacteria</taxon>
        <taxon>Bacillati</taxon>
        <taxon>Cyanobacteriota</taxon>
        <taxon>Cyanophyceae</taxon>
        <taxon>Oscillatoriophycideae</taxon>
        <taxon>Oscillatoriales</taxon>
        <taxon>Laspinemataceae</taxon>
        <taxon>Laspinema</taxon>
        <taxon>Laspinema olomoucense</taxon>
    </lineage>
</organism>
<gene>
    <name evidence="3" type="ORF">NG792_06255</name>
</gene>
<name>A0ABT2N7P1_9CYAN</name>
<evidence type="ECO:0000256" key="1">
    <source>
        <dbReference type="SAM" id="Phobius"/>
    </source>
</evidence>
<keyword evidence="1" id="KW-0812">Transmembrane</keyword>
<sequence length="180" mass="19273">MKNNTTNQLLEIDALTLKNGLDQQKISLLDVREAGEFAGEHIKGATLLPLSQFDPKSPQLQGGNDIVLYCQSGNRSRQAAQKLLAAGVTEVMQLKGGINAWKQAGYSVEMNKNAPISIFRQVQIVAGTLVFTGTVLGYFVNPGFLILSGFVGAGLVFAGISNTCAMGMLLAKLPYNQVKN</sequence>
<dbReference type="Gene3D" id="6.10.140.1340">
    <property type="match status" value="1"/>
</dbReference>
<keyword evidence="4" id="KW-1185">Reference proteome</keyword>
<proteinExistence type="predicted"/>
<reference evidence="3 4" key="1">
    <citation type="journal article" date="2022" name="Front. Microbiol.">
        <title>High genomic differentiation and limited gene flow indicate recent cryptic speciation within the genus Laspinema (cyanobacteria).</title>
        <authorList>
            <person name="Stanojkovic A."/>
            <person name="Skoupy S."/>
            <person name="Skaloud P."/>
            <person name="Dvorak P."/>
        </authorList>
    </citation>
    <scope>NUCLEOTIDE SEQUENCE [LARGE SCALE GENOMIC DNA]</scope>
    <source>
        <strain evidence="3 4">D3b</strain>
    </source>
</reference>
<evidence type="ECO:0000313" key="4">
    <source>
        <dbReference type="Proteomes" id="UP001525961"/>
    </source>
</evidence>
<dbReference type="RefSeq" id="WP_261234881.1">
    <property type="nucleotide sequence ID" value="NZ_JAMXFA010000006.1"/>
</dbReference>
<feature type="domain" description="Rhodanese" evidence="2">
    <location>
        <begin position="22"/>
        <end position="110"/>
    </location>
</feature>
<dbReference type="InterPro" id="IPR036873">
    <property type="entry name" value="Rhodanese-like_dom_sf"/>
</dbReference>
<dbReference type="Proteomes" id="UP001525961">
    <property type="component" value="Unassembled WGS sequence"/>
</dbReference>
<feature type="transmembrane region" description="Helical" evidence="1">
    <location>
        <begin position="122"/>
        <end position="140"/>
    </location>
</feature>
<dbReference type="Gene3D" id="3.40.250.10">
    <property type="entry name" value="Rhodanese-like domain"/>
    <property type="match status" value="1"/>
</dbReference>
<dbReference type="SUPFAM" id="SSF52821">
    <property type="entry name" value="Rhodanese/Cell cycle control phosphatase"/>
    <property type="match status" value="1"/>
</dbReference>
<dbReference type="PROSITE" id="PS50206">
    <property type="entry name" value="RHODANESE_3"/>
    <property type="match status" value="1"/>
</dbReference>
<evidence type="ECO:0000259" key="2">
    <source>
        <dbReference type="PROSITE" id="PS50206"/>
    </source>
</evidence>
<keyword evidence="1" id="KW-1133">Transmembrane helix</keyword>
<accession>A0ABT2N7P1</accession>
<keyword evidence="1" id="KW-0472">Membrane</keyword>
<dbReference type="PANTHER" id="PTHR43031:SF1">
    <property type="entry name" value="PYRIDINE NUCLEOTIDE-DISULPHIDE OXIDOREDUCTASE"/>
    <property type="match status" value="1"/>
</dbReference>
<comment type="caution">
    <text evidence="3">The sequence shown here is derived from an EMBL/GenBank/DDBJ whole genome shotgun (WGS) entry which is preliminary data.</text>
</comment>
<dbReference type="EMBL" id="JAMXFA010000006">
    <property type="protein sequence ID" value="MCT7977301.1"/>
    <property type="molecule type" value="Genomic_DNA"/>
</dbReference>
<evidence type="ECO:0000313" key="3">
    <source>
        <dbReference type="EMBL" id="MCT7977301.1"/>
    </source>
</evidence>
<dbReference type="InterPro" id="IPR001763">
    <property type="entry name" value="Rhodanese-like_dom"/>
</dbReference>
<dbReference type="SMART" id="SM00450">
    <property type="entry name" value="RHOD"/>
    <property type="match status" value="1"/>
</dbReference>
<dbReference type="PANTHER" id="PTHR43031">
    <property type="entry name" value="FAD-DEPENDENT OXIDOREDUCTASE"/>
    <property type="match status" value="1"/>
</dbReference>
<dbReference type="CDD" id="cd00158">
    <property type="entry name" value="RHOD"/>
    <property type="match status" value="1"/>
</dbReference>
<feature type="transmembrane region" description="Helical" evidence="1">
    <location>
        <begin position="146"/>
        <end position="171"/>
    </location>
</feature>
<dbReference type="InterPro" id="IPR021309">
    <property type="entry name" value="YgaP-like_TM"/>
</dbReference>
<dbReference type="InterPro" id="IPR050229">
    <property type="entry name" value="GlpE_sulfurtransferase"/>
</dbReference>